<gene>
    <name evidence="2" type="ORF">LEMA_P086870.1</name>
</gene>
<dbReference type="VEuPathDB" id="FungiDB:LEMA_P086870.1"/>
<name>E5A753_LEPMJ</name>
<dbReference type="SUPFAM" id="SSF56112">
    <property type="entry name" value="Protein kinase-like (PK-like)"/>
    <property type="match status" value="1"/>
</dbReference>
<dbReference type="PANTHER" id="PTHR21310:SF59">
    <property type="entry name" value="AMINOGLYCOSIDE PHOSPHOTRANSFERASE DOMAIN-CONTAINING PROTEIN"/>
    <property type="match status" value="1"/>
</dbReference>
<evidence type="ECO:0000313" key="3">
    <source>
        <dbReference type="Proteomes" id="UP000002668"/>
    </source>
</evidence>
<dbReference type="AlphaFoldDB" id="E5A753"/>
<dbReference type="InterPro" id="IPR051678">
    <property type="entry name" value="AGP_Transferase"/>
</dbReference>
<keyword evidence="3" id="KW-1185">Reference proteome</keyword>
<dbReference type="InParanoid" id="E5A753"/>
<dbReference type="STRING" id="985895.E5A753"/>
<dbReference type="PANTHER" id="PTHR21310">
    <property type="entry name" value="AMINOGLYCOSIDE PHOSPHOTRANSFERASE-RELATED-RELATED"/>
    <property type="match status" value="1"/>
</dbReference>
<reference evidence="3" key="1">
    <citation type="journal article" date="2011" name="Nat. Commun.">
        <title>Effector diversification within compartments of the Leptosphaeria maculans genome affected by Repeat-Induced Point mutations.</title>
        <authorList>
            <person name="Rouxel T."/>
            <person name="Grandaubert J."/>
            <person name="Hane J.K."/>
            <person name="Hoede C."/>
            <person name="van de Wouw A.P."/>
            <person name="Couloux A."/>
            <person name="Dominguez V."/>
            <person name="Anthouard V."/>
            <person name="Bally P."/>
            <person name="Bourras S."/>
            <person name="Cozijnsen A.J."/>
            <person name="Ciuffetti L.M."/>
            <person name="Degrave A."/>
            <person name="Dilmaghani A."/>
            <person name="Duret L."/>
            <person name="Fudal I."/>
            <person name="Goodwin S.B."/>
            <person name="Gout L."/>
            <person name="Glaser N."/>
            <person name="Linglin J."/>
            <person name="Kema G.H.J."/>
            <person name="Lapalu N."/>
            <person name="Lawrence C.B."/>
            <person name="May K."/>
            <person name="Meyer M."/>
            <person name="Ollivier B."/>
            <person name="Poulain J."/>
            <person name="Schoch C.L."/>
            <person name="Simon A."/>
            <person name="Spatafora J.W."/>
            <person name="Stachowiak A."/>
            <person name="Turgeon B.G."/>
            <person name="Tyler B.M."/>
            <person name="Vincent D."/>
            <person name="Weissenbach J."/>
            <person name="Amselem J."/>
            <person name="Quesneville H."/>
            <person name="Oliver R.P."/>
            <person name="Wincker P."/>
            <person name="Balesdent M.-H."/>
            <person name="Howlett B.J."/>
        </authorList>
    </citation>
    <scope>NUCLEOTIDE SEQUENCE [LARGE SCALE GENOMIC DNA]</scope>
    <source>
        <strain evidence="3">JN3 / isolate v23.1.3 / race Av1-4-5-6-7-8</strain>
    </source>
</reference>
<dbReference type="Pfam" id="PF01636">
    <property type="entry name" value="APH"/>
    <property type="match status" value="1"/>
</dbReference>
<dbReference type="Gene3D" id="3.90.1200.10">
    <property type="match status" value="1"/>
</dbReference>
<sequence length="415" mass="45974">MRRNSAGWSRAMGCEGGTSPFPLSISTTLTSTPTNSMSNSTPTRHGFADGYLEFCMMLLRNVYRECKIEEFGEQGFCSLTLLVTHVTCLRDGGLMSEEGGPGSGDGLEGSGCKELVVQLRPGQHALDLEIARAACTTYRCLAPKIRYLDLKLPGGLHAYEMQRLRGTPLSRLRPRCRTLDSDASKKLQRLIADFASIIAQSWSTSSKEATLSRNARADSPMNDATDMLPSCTGRVGSSIINRLRKLASELPDWPLRNRAQATLKAVCGMVGYPVVLNHGDLIPSNILVDEDTWRITGLVDWAEAEMLPFGTCLYGLEYLLGFMDNPLSDGCLQPGGHAVFRYFDIAAELRELFWMRLLDAVPELDGRLRDVKVMRDLGVLLWRGFAWDEGAIDRVVNEVDDAEELVYLRTFLNTS</sequence>
<dbReference type="InterPro" id="IPR002575">
    <property type="entry name" value="Aminoglycoside_PTrfase"/>
</dbReference>
<protein>
    <recommendedName>
        <fullName evidence="1">Aminoglycoside phosphotransferase domain-containing protein</fullName>
    </recommendedName>
</protein>
<feature type="domain" description="Aminoglycoside phosphotransferase" evidence="1">
    <location>
        <begin position="114"/>
        <end position="306"/>
    </location>
</feature>
<dbReference type="HOGENOM" id="CLU_038193_2_0_1"/>
<dbReference type="GeneID" id="13289113"/>
<accession>E5A753</accession>
<dbReference type="OMA" id="LWHGIAF"/>
<evidence type="ECO:0000259" key="1">
    <source>
        <dbReference type="Pfam" id="PF01636"/>
    </source>
</evidence>
<proteinExistence type="predicted"/>
<dbReference type="EMBL" id="FP929136">
    <property type="protein sequence ID" value="CBX99448.1"/>
    <property type="molecule type" value="Genomic_DNA"/>
</dbReference>
<dbReference type="OrthoDB" id="5598852at2759"/>
<evidence type="ECO:0000313" key="2">
    <source>
        <dbReference type="EMBL" id="CBX99448.1"/>
    </source>
</evidence>
<dbReference type="Proteomes" id="UP000002668">
    <property type="component" value="Genome"/>
</dbReference>
<dbReference type="InterPro" id="IPR011009">
    <property type="entry name" value="Kinase-like_dom_sf"/>
</dbReference>
<dbReference type="eggNOG" id="ENOG502S0H8">
    <property type="taxonomic scope" value="Eukaryota"/>
</dbReference>
<organism evidence="2 3">
    <name type="scientific">Leptosphaeria maculans (strain JN3 / isolate v23.1.3 / race Av1-4-5-6-7-8)</name>
    <name type="common">Blackleg fungus</name>
    <name type="synonym">Phoma lingam</name>
    <dbReference type="NCBI Taxonomy" id="985895"/>
    <lineage>
        <taxon>Eukaryota</taxon>
        <taxon>Fungi</taxon>
        <taxon>Dikarya</taxon>
        <taxon>Ascomycota</taxon>
        <taxon>Pezizomycotina</taxon>
        <taxon>Dothideomycetes</taxon>
        <taxon>Pleosporomycetidae</taxon>
        <taxon>Pleosporales</taxon>
        <taxon>Pleosporineae</taxon>
        <taxon>Leptosphaeriaceae</taxon>
        <taxon>Plenodomus</taxon>
        <taxon>Plenodomus lingam/Leptosphaeria maculans species complex</taxon>
    </lineage>
</organism>